<dbReference type="InterPro" id="IPR003265">
    <property type="entry name" value="HhH-GPD_domain"/>
</dbReference>
<evidence type="ECO:0000256" key="2">
    <source>
        <dbReference type="ARBA" id="ARBA00012000"/>
    </source>
</evidence>
<dbReference type="Pfam" id="PF00730">
    <property type="entry name" value="HhH-GPD"/>
    <property type="match status" value="1"/>
</dbReference>
<keyword evidence="3" id="KW-0227">DNA damage</keyword>
<evidence type="ECO:0000313" key="6">
    <source>
        <dbReference type="EMBL" id="WOV86292.1"/>
    </source>
</evidence>
<sequence length="289" mass="33271">MNCKEVSSIGTLIELSFDYDFDEALQRLALDPVNAVDLHKREIRIPMDEGNIVALKGTGTKSAPAFVITGNLNEKQIEWVSKCFHFHDSLRHITEHFAESDLERLFVQYAGTPIIRNFSPYGTLMRNIIHQQLNVAFAHILTLRFVETFGARQEGVWRYPKPEVIAALRVEDLQNLQFSRRKAEYVIGISKEIVEGALDLTKFEWMEDAEVVNRLTKLRGIGPWTAQNFLMFGLGRPNVFPLGDIGLQNGLKKLWNMDRKPTSDEMLSRFPYWSPYLSYAALYLWKSIE</sequence>
<evidence type="ECO:0000256" key="3">
    <source>
        <dbReference type="ARBA" id="ARBA00022763"/>
    </source>
</evidence>
<dbReference type="SUPFAM" id="SSF48150">
    <property type="entry name" value="DNA-glycosylase"/>
    <property type="match status" value="1"/>
</dbReference>
<accession>A0ABZ0L3U1</accession>
<dbReference type="Gene3D" id="1.10.340.30">
    <property type="entry name" value="Hypothetical protein, domain 2"/>
    <property type="match status" value="1"/>
</dbReference>
<dbReference type="Proteomes" id="UP001303902">
    <property type="component" value="Chromosome"/>
</dbReference>
<dbReference type="SMART" id="SM00478">
    <property type="entry name" value="ENDO3c"/>
    <property type="match status" value="1"/>
</dbReference>
<reference evidence="6 7" key="1">
    <citation type="submission" date="2023-06" db="EMBL/GenBank/DDBJ databases">
        <title>Sporosarcina sp. nov., isolated from Korean tranditional fermented seafood 'Jeotgal'.</title>
        <authorList>
            <person name="Yang A.I."/>
            <person name="Shin N.-R."/>
        </authorList>
    </citation>
    <scope>NUCLEOTIDE SEQUENCE [LARGE SCALE GENOMIC DNA]</scope>
    <source>
        <strain evidence="6 7">T2O-4</strain>
    </source>
</reference>
<keyword evidence="7" id="KW-1185">Reference proteome</keyword>
<dbReference type="InterPro" id="IPR011257">
    <property type="entry name" value="DNA_glycosylase"/>
</dbReference>
<dbReference type="InterPro" id="IPR051912">
    <property type="entry name" value="Alkylbase_DNA_Glycosylase/TA"/>
</dbReference>
<dbReference type="EMBL" id="CP129118">
    <property type="protein sequence ID" value="WOV86292.1"/>
    <property type="molecule type" value="Genomic_DNA"/>
</dbReference>
<comment type="catalytic activity">
    <reaction evidence="1">
        <text>Hydrolysis of alkylated DNA, releasing 3-methyladenine, 3-methylguanine, 7-methylguanine and 7-methyladenine.</text>
        <dbReference type="EC" id="3.2.2.21"/>
    </reaction>
</comment>
<feature type="domain" description="HhH-GPD" evidence="5">
    <location>
        <begin position="129"/>
        <end position="289"/>
    </location>
</feature>
<evidence type="ECO:0000259" key="5">
    <source>
        <dbReference type="SMART" id="SM00478"/>
    </source>
</evidence>
<proteinExistence type="predicted"/>
<gene>
    <name evidence="6" type="ORF">QWT69_10095</name>
</gene>
<keyword evidence="4" id="KW-0234">DNA repair</keyword>
<dbReference type="PANTHER" id="PTHR43003">
    <property type="entry name" value="DNA-3-METHYLADENINE GLYCOSYLASE"/>
    <property type="match status" value="1"/>
</dbReference>
<evidence type="ECO:0000256" key="4">
    <source>
        <dbReference type="ARBA" id="ARBA00023204"/>
    </source>
</evidence>
<name>A0ABZ0L3U1_9BACL</name>
<dbReference type="Gene3D" id="1.10.1670.40">
    <property type="match status" value="1"/>
</dbReference>
<dbReference type="PANTHER" id="PTHR43003:SF5">
    <property type="entry name" value="DNA-3-METHYLADENINE GLYCOSYLASE"/>
    <property type="match status" value="1"/>
</dbReference>
<evidence type="ECO:0000313" key="7">
    <source>
        <dbReference type="Proteomes" id="UP001303902"/>
    </source>
</evidence>
<protein>
    <recommendedName>
        <fullName evidence="2">DNA-3-methyladenine glycosylase II</fullName>
        <ecNumber evidence="2">3.2.2.21</ecNumber>
    </recommendedName>
</protein>
<dbReference type="RefSeq" id="WP_317965331.1">
    <property type="nucleotide sequence ID" value="NZ_CP129118.1"/>
</dbReference>
<evidence type="ECO:0000256" key="1">
    <source>
        <dbReference type="ARBA" id="ARBA00000086"/>
    </source>
</evidence>
<organism evidence="6 7">
    <name type="scientific">Sporosarcina oncorhynchi</name>
    <dbReference type="NCBI Taxonomy" id="3056444"/>
    <lineage>
        <taxon>Bacteria</taxon>
        <taxon>Bacillati</taxon>
        <taxon>Bacillota</taxon>
        <taxon>Bacilli</taxon>
        <taxon>Bacillales</taxon>
        <taxon>Caryophanaceae</taxon>
        <taxon>Sporosarcina</taxon>
    </lineage>
</organism>
<dbReference type="EC" id="3.2.2.21" evidence="2"/>
<dbReference type="CDD" id="cd00056">
    <property type="entry name" value="ENDO3c"/>
    <property type="match status" value="1"/>
</dbReference>